<dbReference type="GO" id="GO:0016620">
    <property type="term" value="F:oxidoreductase activity, acting on the aldehyde or oxo group of donors, NAD or NADP as acceptor"/>
    <property type="evidence" value="ECO:0007669"/>
    <property type="project" value="InterPro"/>
</dbReference>
<dbReference type="PANTHER" id="PTHR11699">
    <property type="entry name" value="ALDEHYDE DEHYDROGENASE-RELATED"/>
    <property type="match status" value="1"/>
</dbReference>
<dbReference type="Gene3D" id="3.40.309.10">
    <property type="entry name" value="Aldehyde Dehydrogenase, Chain A, domain 2"/>
    <property type="match status" value="1"/>
</dbReference>
<evidence type="ECO:0000256" key="5">
    <source>
        <dbReference type="RuleBase" id="RU003345"/>
    </source>
</evidence>
<dbReference type="PROSITE" id="PS00687">
    <property type="entry name" value="ALDEHYDE_DEHYDR_GLU"/>
    <property type="match status" value="1"/>
</dbReference>
<organism evidence="7 8">
    <name type="scientific">Devosia pacifica</name>
    <dbReference type="NCBI Taxonomy" id="1335967"/>
    <lineage>
        <taxon>Bacteria</taxon>
        <taxon>Pseudomonadati</taxon>
        <taxon>Pseudomonadota</taxon>
        <taxon>Alphaproteobacteria</taxon>
        <taxon>Hyphomicrobiales</taxon>
        <taxon>Devosiaceae</taxon>
        <taxon>Devosia</taxon>
    </lineage>
</organism>
<dbReference type="PROSITE" id="PS00070">
    <property type="entry name" value="ALDEHYDE_DEHYDR_CYS"/>
    <property type="match status" value="1"/>
</dbReference>
<dbReference type="Gene3D" id="3.40.605.10">
    <property type="entry name" value="Aldehyde Dehydrogenase, Chain A, domain 1"/>
    <property type="match status" value="1"/>
</dbReference>
<proteinExistence type="inferred from homology"/>
<dbReference type="InterPro" id="IPR016162">
    <property type="entry name" value="Ald_DH_N"/>
</dbReference>
<reference evidence="7" key="1">
    <citation type="journal article" date="2014" name="Int. J. Syst. Evol. Microbiol.">
        <title>Complete genome sequence of Corynebacterium casei LMG S-19264T (=DSM 44701T), isolated from a smear-ripened cheese.</title>
        <authorList>
            <consortium name="US DOE Joint Genome Institute (JGI-PGF)"/>
            <person name="Walter F."/>
            <person name="Albersmeier A."/>
            <person name="Kalinowski J."/>
            <person name="Ruckert C."/>
        </authorList>
    </citation>
    <scope>NUCLEOTIDE SEQUENCE</scope>
    <source>
        <strain evidence="7">KCTC 32437</strain>
    </source>
</reference>
<feature type="domain" description="Aldehyde dehydrogenase" evidence="6">
    <location>
        <begin position="19"/>
        <end position="473"/>
    </location>
</feature>
<comment type="caution">
    <text evidence="7">The sequence shown here is derived from an EMBL/GenBank/DDBJ whole genome shotgun (WGS) entry which is preliminary data.</text>
</comment>
<dbReference type="InterPro" id="IPR016163">
    <property type="entry name" value="Ald_DH_C"/>
</dbReference>
<keyword evidence="2 5" id="KW-0560">Oxidoreductase</keyword>
<evidence type="ECO:0000256" key="3">
    <source>
        <dbReference type="ARBA" id="ARBA00023097"/>
    </source>
</evidence>
<evidence type="ECO:0000313" key="7">
    <source>
        <dbReference type="EMBL" id="GHA16467.1"/>
    </source>
</evidence>
<dbReference type="EMBL" id="BMZE01000001">
    <property type="protein sequence ID" value="GHA16467.1"/>
    <property type="molecule type" value="Genomic_DNA"/>
</dbReference>
<evidence type="ECO:0000256" key="2">
    <source>
        <dbReference type="ARBA" id="ARBA00023002"/>
    </source>
</evidence>
<dbReference type="InterPro" id="IPR016160">
    <property type="entry name" value="Ald_DH_CS_CYS"/>
</dbReference>
<dbReference type="InterPro" id="IPR029510">
    <property type="entry name" value="Ald_DH_CS_GLU"/>
</dbReference>
<dbReference type="SUPFAM" id="SSF53720">
    <property type="entry name" value="ALDH-like"/>
    <property type="match status" value="1"/>
</dbReference>
<accession>A0A918VRA0</accession>
<evidence type="ECO:0000256" key="1">
    <source>
        <dbReference type="ARBA" id="ARBA00009986"/>
    </source>
</evidence>
<name>A0A918VRA0_9HYPH</name>
<dbReference type="RefSeq" id="WP_189423854.1">
    <property type="nucleotide sequence ID" value="NZ_BMZE01000001.1"/>
</dbReference>
<dbReference type="InterPro" id="IPR015590">
    <property type="entry name" value="Aldehyde_DH_dom"/>
</dbReference>
<sequence>MSELKQNLIDGEWVGTDGAENINPSNIKDVVGVYARATADDTKQAIAAAKAAFPAWSRSGILERHAILKKASDEIMARKQELGELLSREEGKTLAEGMAEVGRAGQIFDFFSGEALRLAGETLPSVRPGIGVEITREPLGVIGIITPWNFPIAIPTWKIAPALCYGNTVVIKPADLVPGSTWAIVDILQRAGLPKGVLNLVMGKGSVVGQAMLESPDVTAITFTGSVNTGKRVAQASVEHNRKFQLEMGGKNPTIVLDDADLKTAVETVAQSAFFSTGQRCTAASRVIVTEGIHDKFVEALSERVRNLRVGDALGKDVEIGPVVDPSQLKQDMDYLEIGKSEGAKLVCGGERLERDTEGYFLSPALFTEATNSMRISREEIFGPVASVIRAKDYDEALSIANDTPFGLSAGIVTTSLKHATHFKRNSEAGMVMVNVPTAGVDFHVPFGGRKGSSYGPREQGRYAAEFFTVVKTAYTAAG</sequence>
<evidence type="ECO:0000256" key="4">
    <source>
        <dbReference type="PROSITE-ProRule" id="PRU10007"/>
    </source>
</evidence>
<evidence type="ECO:0000313" key="8">
    <source>
        <dbReference type="Proteomes" id="UP000646579"/>
    </source>
</evidence>
<protein>
    <submittedName>
        <fullName evidence="7">Aldehyde dehydrogenase</fullName>
    </submittedName>
</protein>
<feature type="active site" evidence="4">
    <location>
        <position position="247"/>
    </location>
</feature>
<keyword evidence="8" id="KW-1185">Reference proteome</keyword>
<keyword evidence="3" id="KW-0558">Oxidation</keyword>
<dbReference type="CDD" id="cd07097">
    <property type="entry name" value="ALDH_KGSADH-YcbD"/>
    <property type="match status" value="1"/>
</dbReference>
<dbReference type="InterPro" id="IPR016161">
    <property type="entry name" value="Ald_DH/histidinol_DH"/>
</dbReference>
<reference evidence="7" key="2">
    <citation type="submission" date="2020-09" db="EMBL/GenBank/DDBJ databases">
        <authorList>
            <person name="Sun Q."/>
            <person name="Kim S."/>
        </authorList>
    </citation>
    <scope>NUCLEOTIDE SEQUENCE</scope>
    <source>
        <strain evidence="7">KCTC 32437</strain>
    </source>
</reference>
<dbReference type="FunFam" id="3.40.309.10:FF:000012">
    <property type="entry name" value="Betaine aldehyde dehydrogenase"/>
    <property type="match status" value="1"/>
</dbReference>
<dbReference type="FunFam" id="3.40.605.10:FF:000007">
    <property type="entry name" value="NAD/NADP-dependent betaine aldehyde dehydrogenase"/>
    <property type="match status" value="1"/>
</dbReference>
<comment type="similarity">
    <text evidence="1 5">Belongs to the aldehyde dehydrogenase family.</text>
</comment>
<dbReference type="Proteomes" id="UP000646579">
    <property type="component" value="Unassembled WGS sequence"/>
</dbReference>
<evidence type="ECO:0000259" key="6">
    <source>
        <dbReference type="Pfam" id="PF00171"/>
    </source>
</evidence>
<dbReference type="AlphaFoldDB" id="A0A918VRA0"/>
<dbReference type="Pfam" id="PF00171">
    <property type="entry name" value="Aldedh"/>
    <property type="match status" value="1"/>
</dbReference>
<gene>
    <name evidence="7" type="ORF">GCM10007989_09380</name>
</gene>